<evidence type="ECO:0000256" key="2">
    <source>
        <dbReference type="SAM" id="MobiDB-lite"/>
    </source>
</evidence>
<dbReference type="OrthoDB" id="4519042at2"/>
<dbReference type="EMBL" id="VNFK01000010">
    <property type="protein sequence ID" value="TVU61584.1"/>
    <property type="molecule type" value="Genomic_DNA"/>
</dbReference>
<organism evidence="4 5">
    <name type="scientific">Paenarthrobacter nitroguajacolicus</name>
    <name type="common">Arthrobacter nitroguajacolicus</name>
    <dbReference type="NCBI Taxonomy" id="211146"/>
    <lineage>
        <taxon>Bacteria</taxon>
        <taxon>Bacillati</taxon>
        <taxon>Actinomycetota</taxon>
        <taxon>Actinomycetes</taxon>
        <taxon>Micrococcales</taxon>
        <taxon>Micrococcaceae</taxon>
        <taxon>Paenarthrobacter</taxon>
    </lineage>
</organism>
<feature type="domain" description="Terminase large subunit gp17-like C-terminal" evidence="3">
    <location>
        <begin position="343"/>
        <end position="486"/>
    </location>
</feature>
<dbReference type="Pfam" id="PF03237">
    <property type="entry name" value="Terminase_6N"/>
    <property type="match status" value="1"/>
</dbReference>
<dbReference type="NCBIfam" id="TIGR01630">
    <property type="entry name" value="psiM2_ORF9"/>
    <property type="match status" value="1"/>
</dbReference>
<protein>
    <submittedName>
        <fullName evidence="4">Terminase</fullName>
    </submittedName>
</protein>
<name>A0A558GXI2_PAENT</name>
<accession>A0A558GXI2</accession>
<gene>
    <name evidence="4" type="ORF">FQP90_13670</name>
</gene>
<sequence length="519" mass="57498">MTIDMWEHAARMFEPAPEPEKIERPHWDSPGQLAKAVDPSTIQTPALDFIDQALMDVENGTCDRLIISMPPQEGKSTRVTKIGPLWFLTRNPERRIAVVSYSAGLALTFGRDIRRFITDNQGQEGTLDLGLRISADNGAASEWQLDGHKGGVKAVGLTGGLTGKPADILFIDDPVSNREQAESPTFRERAKNFWRSVGSTRLAPGAPVILILTRWHVDDMAGFLLSQPDKARWRVINIPAQANHDPDAGETDPLGRQPGEWMKSARTNERTGQSRTPDEWEQIRIQAGPRDFSALYQGSPNPETGNVFPKEWARYTQPLWIEHPDGSRTVPGIGRDDHELVQSWDLTFKDKPTSDFVVGQVWLRVGTSAYLLDQVRRRMNFNESLLAIKALSAKWPQAIAKFVEDKANGPAAINALKSQLVGLIPIEPEGSKYARASAISPLAHAQNVVLPTEELLPNVEELVEEGKAFPNGAHDDTIDAMSQAINRVLLMPLTEGLGDQVEDDVYEEADLRGYAITPY</sequence>
<evidence type="ECO:0000313" key="5">
    <source>
        <dbReference type="Proteomes" id="UP000316500"/>
    </source>
</evidence>
<dbReference type="Proteomes" id="UP000316500">
    <property type="component" value="Unassembled WGS sequence"/>
</dbReference>
<evidence type="ECO:0000259" key="3">
    <source>
        <dbReference type="Pfam" id="PF17289"/>
    </source>
</evidence>
<dbReference type="InterPro" id="IPR006517">
    <property type="entry name" value="Phage_terminase_lsu-like_C"/>
</dbReference>
<proteinExistence type="predicted"/>
<dbReference type="RefSeq" id="WP_144651378.1">
    <property type="nucleotide sequence ID" value="NZ_VNFK01000010.1"/>
</dbReference>
<dbReference type="AlphaFoldDB" id="A0A558GXI2"/>
<comment type="caution">
    <text evidence="4">The sequence shown here is derived from an EMBL/GenBank/DDBJ whole genome shotgun (WGS) entry which is preliminary data.</text>
</comment>
<dbReference type="InterPro" id="IPR035421">
    <property type="entry name" value="Terminase_6C"/>
</dbReference>
<feature type="region of interest" description="Disordered" evidence="2">
    <location>
        <begin position="242"/>
        <end position="280"/>
    </location>
</feature>
<evidence type="ECO:0000313" key="4">
    <source>
        <dbReference type="EMBL" id="TVU61584.1"/>
    </source>
</evidence>
<evidence type="ECO:0000256" key="1">
    <source>
        <dbReference type="ARBA" id="ARBA00022612"/>
    </source>
</evidence>
<dbReference type="Pfam" id="PF17289">
    <property type="entry name" value="Terminase_6C"/>
    <property type="match status" value="1"/>
</dbReference>
<keyword evidence="1" id="KW-1188">Viral release from host cell</keyword>
<reference evidence="4 5" key="1">
    <citation type="submission" date="2019-07" db="EMBL/GenBank/DDBJ databases">
        <title>Diversity of Bacteria from Kongsfjorden, Arctic.</title>
        <authorList>
            <person name="Yu Y."/>
        </authorList>
    </citation>
    <scope>NUCLEOTIDE SEQUENCE [LARGE SCALE GENOMIC DNA]</scope>
    <source>
        <strain evidence="4 5">SM1928</strain>
    </source>
</reference>